<protein>
    <submittedName>
        <fullName evidence="2">Uncharacterized protein</fullName>
    </submittedName>
</protein>
<name>A0A0V0Y4Y8_TRIPS</name>
<evidence type="ECO:0000313" key="2">
    <source>
        <dbReference type="EMBL" id="KRX95106.1"/>
    </source>
</evidence>
<keyword evidence="1" id="KW-0812">Transmembrane</keyword>
<sequence>MFQFGHSDFWQMERRPCCAAVVSRLSALSLYLSVCLTVLCLFAAAAAAAGLYAAASVNKPLL</sequence>
<dbReference type="AlphaFoldDB" id="A0A0V0Y4Y8"/>
<keyword evidence="1" id="KW-1133">Transmembrane helix</keyword>
<evidence type="ECO:0000256" key="1">
    <source>
        <dbReference type="SAM" id="Phobius"/>
    </source>
</evidence>
<comment type="caution">
    <text evidence="2">The sequence shown here is derived from an EMBL/GenBank/DDBJ whole genome shotgun (WGS) entry which is preliminary data.</text>
</comment>
<proteinExistence type="predicted"/>
<dbReference type="EMBL" id="JYDU01000061">
    <property type="protein sequence ID" value="KRX95106.1"/>
    <property type="molecule type" value="Genomic_DNA"/>
</dbReference>
<accession>A0A0V0Y4Y8</accession>
<evidence type="ECO:0000313" key="3">
    <source>
        <dbReference type="Proteomes" id="UP000054815"/>
    </source>
</evidence>
<organism evidence="2 3">
    <name type="scientific">Trichinella pseudospiralis</name>
    <name type="common">Parasitic roundworm</name>
    <dbReference type="NCBI Taxonomy" id="6337"/>
    <lineage>
        <taxon>Eukaryota</taxon>
        <taxon>Metazoa</taxon>
        <taxon>Ecdysozoa</taxon>
        <taxon>Nematoda</taxon>
        <taxon>Enoplea</taxon>
        <taxon>Dorylaimia</taxon>
        <taxon>Trichinellida</taxon>
        <taxon>Trichinellidae</taxon>
        <taxon>Trichinella</taxon>
    </lineage>
</organism>
<gene>
    <name evidence="2" type="ORF">T4E_5572</name>
</gene>
<keyword evidence="1" id="KW-0472">Membrane</keyword>
<feature type="transmembrane region" description="Helical" evidence="1">
    <location>
        <begin position="30"/>
        <end position="55"/>
    </location>
</feature>
<reference evidence="2 3" key="1">
    <citation type="submission" date="2015-01" db="EMBL/GenBank/DDBJ databases">
        <title>Evolution of Trichinella species and genotypes.</title>
        <authorList>
            <person name="Korhonen P.K."/>
            <person name="Edoardo P."/>
            <person name="Giuseppe L.R."/>
            <person name="Gasser R.B."/>
        </authorList>
    </citation>
    <scope>NUCLEOTIDE SEQUENCE [LARGE SCALE GENOMIC DNA]</scope>
    <source>
        <strain evidence="2">ISS141</strain>
    </source>
</reference>
<dbReference type="Proteomes" id="UP000054815">
    <property type="component" value="Unassembled WGS sequence"/>
</dbReference>